<proteinExistence type="predicted"/>
<dbReference type="EMBL" id="JAUIZM010000008">
    <property type="protein sequence ID" value="KAK1370420.1"/>
    <property type="molecule type" value="Genomic_DNA"/>
</dbReference>
<dbReference type="PANTHER" id="PTHR33130">
    <property type="entry name" value="PUTATIVE (DUF1639)-RELATED"/>
    <property type="match status" value="1"/>
</dbReference>
<sequence length="162" mass="18200">MSTGVHNFALPGLKWAHKSTRTELSNPSSPNESDDPNQEPTQQEQLINVVVVEVDESSGKPWDLRSGMPVSAQQPPPHQTNEATNLDGGVERNERREKKKEKLRISLTKEEIEEDLYSLTGSMPSQRPRKRTRAVQKLVDKVFPGLSLDGTSADTYRVQHFP</sequence>
<evidence type="ECO:0000313" key="3">
    <source>
        <dbReference type="Proteomes" id="UP001237642"/>
    </source>
</evidence>
<dbReference type="InterPro" id="IPR012438">
    <property type="entry name" value="DUF1639"/>
</dbReference>
<protein>
    <submittedName>
        <fullName evidence="2">Uncharacterized protein</fullName>
    </submittedName>
</protein>
<keyword evidence="3" id="KW-1185">Reference proteome</keyword>
<dbReference type="PANTHER" id="PTHR33130:SF40">
    <property type="entry name" value="CHROMOGRANIN (DUF1639)"/>
    <property type="match status" value="1"/>
</dbReference>
<accession>A0AAD8HQS7</accession>
<gene>
    <name evidence="2" type="ORF">POM88_036512</name>
</gene>
<feature type="region of interest" description="Disordered" evidence="1">
    <location>
        <begin position="1"/>
        <end position="102"/>
    </location>
</feature>
<dbReference type="Pfam" id="PF07797">
    <property type="entry name" value="DUF1639"/>
    <property type="match status" value="1"/>
</dbReference>
<dbReference type="Proteomes" id="UP001237642">
    <property type="component" value="Unassembled WGS sequence"/>
</dbReference>
<reference evidence="2" key="1">
    <citation type="submission" date="2023-02" db="EMBL/GenBank/DDBJ databases">
        <title>Genome of toxic invasive species Heracleum sosnowskyi carries increased number of genes despite the absence of recent whole-genome duplications.</title>
        <authorList>
            <person name="Schelkunov M."/>
            <person name="Shtratnikova V."/>
            <person name="Makarenko M."/>
            <person name="Klepikova A."/>
            <person name="Omelchenko D."/>
            <person name="Novikova G."/>
            <person name="Obukhova E."/>
            <person name="Bogdanov V."/>
            <person name="Penin A."/>
            <person name="Logacheva M."/>
        </authorList>
    </citation>
    <scope>NUCLEOTIDE SEQUENCE</scope>
    <source>
        <strain evidence="2">Hsosn_3</strain>
        <tissue evidence="2">Leaf</tissue>
    </source>
</reference>
<organism evidence="2 3">
    <name type="scientific">Heracleum sosnowskyi</name>
    <dbReference type="NCBI Taxonomy" id="360622"/>
    <lineage>
        <taxon>Eukaryota</taxon>
        <taxon>Viridiplantae</taxon>
        <taxon>Streptophyta</taxon>
        <taxon>Embryophyta</taxon>
        <taxon>Tracheophyta</taxon>
        <taxon>Spermatophyta</taxon>
        <taxon>Magnoliopsida</taxon>
        <taxon>eudicotyledons</taxon>
        <taxon>Gunneridae</taxon>
        <taxon>Pentapetalae</taxon>
        <taxon>asterids</taxon>
        <taxon>campanulids</taxon>
        <taxon>Apiales</taxon>
        <taxon>Apiaceae</taxon>
        <taxon>Apioideae</taxon>
        <taxon>apioid superclade</taxon>
        <taxon>Tordylieae</taxon>
        <taxon>Tordyliinae</taxon>
        <taxon>Heracleum</taxon>
    </lineage>
</organism>
<evidence type="ECO:0000256" key="1">
    <source>
        <dbReference type="SAM" id="MobiDB-lite"/>
    </source>
</evidence>
<name>A0AAD8HQS7_9APIA</name>
<reference evidence="2" key="2">
    <citation type="submission" date="2023-05" db="EMBL/GenBank/DDBJ databases">
        <authorList>
            <person name="Schelkunov M.I."/>
        </authorList>
    </citation>
    <scope>NUCLEOTIDE SEQUENCE</scope>
    <source>
        <strain evidence="2">Hsosn_3</strain>
        <tissue evidence="2">Leaf</tissue>
    </source>
</reference>
<comment type="caution">
    <text evidence="2">The sequence shown here is derived from an EMBL/GenBank/DDBJ whole genome shotgun (WGS) entry which is preliminary data.</text>
</comment>
<dbReference type="AlphaFoldDB" id="A0AAD8HQS7"/>
<evidence type="ECO:0000313" key="2">
    <source>
        <dbReference type="EMBL" id="KAK1370420.1"/>
    </source>
</evidence>